<dbReference type="PROSITE" id="PS51048">
    <property type="entry name" value="SGS"/>
    <property type="match status" value="1"/>
</dbReference>
<dbReference type="PANTHER" id="PTHR45862">
    <property type="entry name" value="PROTEIN SGT1 HOMOLOG"/>
    <property type="match status" value="1"/>
</dbReference>
<comment type="similarity">
    <text evidence="1">Belongs to the SGT1 family.</text>
</comment>
<feature type="repeat" description="TPR" evidence="2">
    <location>
        <begin position="3"/>
        <end position="36"/>
    </location>
</feature>
<protein>
    <recommendedName>
        <fullName evidence="8">Protein SGT1</fullName>
    </recommendedName>
</protein>
<name>C5M7D6_CANTT</name>
<keyword evidence="2" id="KW-0802">TPR repeat</keyword>
<evidence type="ECO:0000256" key="3">
    <source>
        <dbReference type="SAM" id="MobiDB-lite"/>
    </source>
</evidence>
<dbReference type="Gene3D" id="2.60.40.790">
    <property type="match status" value="1"/>
</dbReference>
<evidence type="ECO:0000259" key="4">
    <source>
        <dbReference type="PROSITE" id="PS51048"/>
    </source>
</evidence>
<evidence type="ECO:0000256" key="1">
    <source>
        <dbReference type="ARBA" id="ARBA00008509"/>
    </source>
</evidence>
<dbReference type="PROSITE" id="PS50005">
    <property type="entry name" value="TPR"/>
    <property type="match status" value="1"/>
</dbReference>
<dbReference type="GO" id="GO:0005737">
    <property type="term" value="C:cytoplasm"/>
    <property type="evidence" value="ECO:0007669"/>
    <property type="project" value="UniProtKB-ARBA"/>
</dbReference>
<dbReference type="FunFam" id="2.60.40.790:FF:000012">
    <property type="entry name" value="SGT1 homolog, MIS12 kinetochore complex assembly cochaperone"/>
    <property type="match status" value="1"/>
</dbReference>
<dbReference type="GeneID" id="8300431"/>
<feature type="compositionally biased region" description="Basic and acidic residues" evidence="3">
    <location>
        <begin position="160"/>
        <end position="173"/>
    </location>
</feature>
<keyword evidence="7" id="KW-1185">Reference proteome</keyword>
<dbReference type="OrthoDB" id="1898560at2759"/>
<dbReference type="InterPro" id="IPR007699">
    <property type="entry name" value="SGS_dom"/>
</dbReference>
<proteinExistence type="inferred from homology"/>
<dbReference type="RefSeq" id="XP_002547461.1">
    <property type="nucleotide sequence ID" value="XM_002547415.1"/>
</dbReference>
<dbReference type="SMART" id="SM00028">
    <property type="entry name" value="TPR"/>
    <property type="match status" value="3"/>
</dbReference>
<gene>
    <name evidence="6" type="ORF">CTRG_01768</name>
</gene>
<dbReference type="Proteomes" id="UP000002037">
    <property type="component" value="Unassembled WGS sequence"/>
</dbReference>
<dbReference type="Pfam" id="PF05002">
    <property type="entry name" value="SGS"/>
    <property type="match status" value="1"/>
</dbReference>
<evidence type="ECO:0000256" key="2">
    <source>
        <dbReference type="PROSITE-ProRule" id="PRU00339"/>
    </source>
</evidence>
<evidence type="ECO:0008006" key="8">
    <source>
        <dbReference type="Google" id="ProtNLM"/>
    </source>
</evidence>
<dbReference type="STRING" id="294747.C5M7D6"/>
<dbReference type="VEuPathDB" id="FungiDB:CTRG_01768"/>
<dbReference type="SUPFAM" id="SSF49764">
    <property type="entry name" value="HSP20-like chaperones"/>
    <property type="match status" value="1"/>
</dbReference>
<dbReference type="Pfam" id="PF04969">
    <property type="entry name" value="CS"/>
    <property type="match status" value="1"/>
</dbReference>
<accession>C5M7D6</accession>
<feature type="region of interest" description="Disordered" evidence="3">
    <location>
        <begin position="392"/>
        <end position="412"/>
    </location>
</feature>
<organism evidence="6 7">
    <name type="scientific">Candida tropicalis (strain ATCC MYA-3404 / T1)</name>
    <name type="common">Yeast</name>
    <dbReference type="NCBI Taxonomy" id="294747"/>
    <lineage>
        <taxon>Eukaryota</taxon>
        <taxon>Fungi</taxon>
        <taxon>Dikarya</taxon>
        <taxon>Ascomycota</taxon>
        <taxon>Saccharomycotina</taxon>
        <taxon>Pichiomycetes</taxon>
        <taxon>Debaryomycetaceae</taxon>
        <taxon>Candida/Lodderomyces clade</taxon>
        <taxon>Candida</taxon>
    </lineage>
</organism>
<dbReference type="EMBL" id="GG692396">
    <property type="protein sequence ID" value="EER34906.1"/>
    <property type="molecule type" value="Genomic_DNA"/>
</dbReference>
<feature type="region of interest" description="Disordered" evidence="3">
    <location>
        <begin position="153"/>
        <end position="202"/>
    </location>
</feature>
<dbReference type="InterPro" id="IPR044563">
    <property type="entry name" value="Sgt1-like"/>
</dbReference>
<dbReference type="InterPro" id="IPR007052">
    <property type="entry name" value="CS_dom"/>
</dbReference>
<dbReference type="PROSITE" id="PS51203">
    <property type="entry name" value="CS"/>
    <property type="match status" value="1"/>
</dbReference>
<evidence type="ECO:0000313" key="7">
    <source>
        <dbReference type="Proteomes" id="UP000002037"/>
    </source>
</evidence>
<dbReference type="GO" id="GO:0051087">
    <property type="term" value="F:protein-folding chaperone binding"/>
    <property type="evidence" value="ECO:0007669"/>
    <property type="project" value="InterPro"/>
</dbReference>
<dbReference type="InterPro" id="IPR019734">
    <property type="entry name" value="TPR_rpt"/>
</dbReference>
<dbReference type="SUPFAM" id="SSF48452">
    <property type="entry name" value="TPR-like"/>
    <property type="match status" value="1"/>
</dbReference>
<sequence>MAVEQFIKKGDDALKSKDYLGAIDSYSKAIKENPQAFTAFLKRSTAYQKLKNGDNAKKDISSAFTIASERGRRSEIGLCYFKLGLIYYQEKKIKLALTQFEKAKEYDCKESTLDMWKNKAEYDLKTHPELNVEDDEDADEEQINFDSIVEDDSNYAQSCDKPEPKPEPKIVELKDDEESESKPTSTAKPTAKPQEETPKSSNIDVLNKIAPLNVKIRDDWYQSNEEVIITIYAKKINEDKLTVDFDSKSVSISFPSAANSEYNYHLDPLYAEIIPAESKYKVYSTKLEITLKKKEANKWAGLEAEAQEEDNTTTTGESSKKEQSSGIAYPTSSRKKVNWNNFKVDDDDKDEGDTNAFFQKIFKDVDEDSRRAMMKSYIQSNGTVLTTSWDEAKDKEFETSPPEGMQAKKWGT</sequence>
<dbReference type="eggNOG" id="KOG1309">
    <property type="taxonomic scope" value="Eukaryota"/>
</dbReference>
<reference evidence="6 7" key="1">
    <citation type="journal article" date="2009" name="Nature">
        <title>Evolution of pathogenicity and sexual reproduction in eight Candida genomes.</title>
        <authorList>
            <person name="Butler G."/>
            <person name="Rasmussen M.D."/>
            <person name="Lin M.F."/>
            <person name="Santos M.A."/>
            <person name="Sakthikumar S."/>
            <person name="Munro C.A."/>
            <person name="Rheinbay E."/>
            <person name="Grabherr M."/>
            <person name="Forche A."/>
            <person name="Reedy J.L."/>
            <person name="Agrafioti I."/>
            <person name="Arnaud M.B."/>
            <person name="Bates S."/>
            <person name="Brown A.J."/>
            <person name="Brunke S."/>
            <person name="Costanzo M.C."/>
            <person name="Fitzpatrick D.A."/>
            <person name="de Groot P.W."/>
            <person name="Harris D."/>
            <person name="Hoyer L.L."/>
            <person name="Hube B."/>
            <person name="Klis F.M."/>
            <person name="Kodira C."/>
            <person name="Lennard N."/>
            <person name="Logue M.E."/>
            <person name="Martin R."/>
            <person name="Neiman A.M."/>
            <person name="Nikolaou E."/>
            <person name="Quail M.A."/>
            <person name="Quinn J."/>
            <person name="Santos M.C."/>
            <person name="Schmitzberger F.F."/>
            <person name="Sherlock G."/>
            <person name="Shah P."/>
            <person name="Silverstein K.A."/>
            <person name="Skrzypek M.S."/>
            <person name="Soll D."/>
            <person name="Staggs R."/>
            <person name="Stansfield I."/>
            <person name="Stumpf M.P."/>
            <person name="Sudbery P.E."/>
            <person name="Srikantha T."/>
            <person name="Zeng Q."/>
            <person name="Berman J."/>
            <person name="Berriman M."/>
            <person name="Heitman J."/>
            <person name="Gow N.A."/>
            <person name="Lorenz M.C."/>
            <person name="Birren B.W."/>
            <person name="Kellis M."/>
            <person name="Cuomo C.A."/>
        </authorList>
    </citation>
    <scope>NUCLEOTIDE SEQUENCE [LARGE SCALE GENOMIC DNA]</scope>
    <source>
        <strain evidence="7">ATCC MYA-3404 / T1</strain>
    </source>
</reference>
<evidence type="ECO:0000259" key="5">
    <source>
        <dbReference type="PROSITE" id="PS51203"/>
    </source>
</evidence>
<evidence type="ECO:0000313" key="6">
    <source>
        <dbReference type="EMBL" id="EER34906.1"/>
    </source>
</evidence>
<dbReference type="KEGG" id="ctp:CTRG_01768"/>
<dbReference type="InterPro" id="IPR011990">
    <property type="entry name" value="TPR-like_helical_dom_sf"/>
</dbReference>
<dbReference type="Gene3D" id="1.25.40.10">
    <property type="entry name" value="Tetratricopeptide repeat domain"/>
    <property type="match status" value="1"/>
</dbReference>
<feature type="region of interest" description="Disordered" evidence="3">
    <location>
        <begin position="302"/>
        <end position="330"/>
    </location>
</feature>
<feature type="domain" description="SGS" evidence="4">
    <location>
        <begin position="328"/>
        <end position="412"/>
    </location>
</feature>
<dbReference type="InterPro" id="IPR008978">
    <property type="entry name" value="HSP20-like_chaperone"/>
</dbReference>
<feature type="domain" description="CS" evidence="5">
    <location>
        <begin position="213"/>
        <end position="303"/>
    </location>
</feature>
<dbReference type="HOGENOM" id="CLU_039532_3_1_1"/>
<dbReference type="AlphaFoldDB" id="C5M7D6"/>
<dbReference type="CDD" id="cd06466">
    <property type="entry name" value="p23_CS_SGT1_like"/>
    <property type="match status" value="1"/>
</dbReference>